<dbReference type="SMART" id="SM00331">
    <property type="entry name" value="PP2C_SIG"/>
    <property type="match status" value="1"/>
</dbReference>
<reference evidence="3" key="1">
    <citation type="journal article" date="2014" name="Int. J. Syst. Evol. Microbiol.">
        <title>Complete genome sequence of Corynebacterium casei LMG S-19264T (=DSM 44701T), isolated from a smear-ripened cheese.</title>
        <authorList>
            <consortium name="US DOE Joint Genome Institute (JGI-PGF)"/>
            <person name="Walter F."/>
            <person name="Albersmeier A."/>
            <person name="Kalinowski J."/>
            <person name="Ruckert C."/>
        </authorList>
    </citation>
    <scope>NUCLEOTIDE SEQUENCE</scope>
    <source>
        <strain evidence="3">JCM 4234</strain>
    </source>
</reference>
<proteinExistence type="predicted"/>
<protein>
    <recommendedName>
        <fullName evidence="2">PPM-type phosphatase domain-containing protein</fullName>
    </recommendedName>
</protein>
<dbReference type="PANTHER" id="PTHR43156">
    <property type="entry name" value="STAGE II SPORULATION PROTEIN E-RELATED"/>
    <property type="match status" value="1"/>
</dbReference>
<keyword evidence="1" id="KW-0378">Hydrolase</keyword>
<dbReference type="PANTHER" id="PTHR43156:SF2">
    <property type="entry name" value="STAGE II SPORULATION PROTEIN E"/>
    <property type="match status" value="1"/>
</dbReference>
<sequence length="338" mass="36002">MIRIKAGLPRGVRALGLPTAWGASALTYKLTCPLAQQDGLGQRMVSGAVFFAVGTGIVLHVRRSLLRELRQARRIACVAQSALLPPLPPRVDGLSVAAARLSADPGATIGGDVYEAVGTEHGVRVLMGDARGHGLAAVGTAAAVLNSFREAVHDGKDLAEVLRRLERALARQVRARTRDATADEEFVTVLLLEIRADGEIRAVNCGHPWPYLITGAEAEPLARSEPLPPLGLFPLPDDLPVERHGRLLPGQALLLHTDGAEDARDARGSFFPLREALADAAREDPLCPRRVLRRVLTALLHHSDGFPADDVALLMLHHDGARTGPDTVALAQGADSLP</sequence>
<dbReference type="AlphaFoldDB" id="A0A918GFW8"/>
<reference evidence="3" key="2">
    <citation type="submission" date="2020-09" db="EMBL/GenBank/DDBJ databases">
        <authorList>
            <person name="Sun Q."/>
            <person name="Ohkuma M."/>
        </authorList>
    </citation>
    <scope>NUCLEOTIDE SEQUENCE</scope>
    <source>
        <strain evidence="3">JCM 4234</strain>
    </source>
</reference>
<dbReference type="InterPro" id="IPR001932">
    <property type="entry name" value="PPM-type_phosphatase-like_dom"/>
</dbReference>
<dbReference type="EMBL" id="BMSL01000005">
    <property type="protein sequence ID" value="GGS34917.1"/>
    <property type="molecule type" value="Genomic_DNA"/>
</dbReference>
<name>A0A918GFW8_STRGD</name>
<dbReference type="InterPro" id="IPR052016">
    <property type="entry name" value="Bact_Sigma-Reg"/>
</dbReference>
<accession>A0A918GFW8</accession>
<dbReference type="Proteomes" id="UP000653493">
    <property type="component" value="Unassembled WGS sequence"/>
</dbReference>
<keyword evidence="4" id="KW-1185">Reference proteome</keyword>
<evidence type="ECO:0000256" key="1">
    <source>
        <dbReference type="ARBA" id="ARBA00022801"/>
    </source>
</evidence>
<dbReference type="Gene3D" id="3.60.40.10">
    <property type="entry name" value="PPM-type phosphatase domain"/>
    <property type="match status" value="1"/>
</dbReference>
<evidence type="ECO:0000259" key="2">
    <source>
        <dbReference type="SMART" id="SM00331"/>
    </source>
</evidence>
<comment type="caution">
    <text evidence="3">The sequence shown here is derived from an EMBL/GenBank/DDBJ whole genome shotgun (WGS) entry which is preliminary data.</text>
</comment>
<dbReference type="SUPFAM" id="SSF81606">
    <property type="entry name" value="PP2C-like"/>
    <property type="match status" value="1"/>
</dbReference>
<dbReference type="InterPro" id="IPR036457">
    <property type="entry name" value="PPM-type-like_dom_sf"/>
</dbReference>
<organism evidence="3 4">
    <name type="scientific">Streptomyces griseoviridis</name>
    <dbReference type="NCBI Taxonomy" id="45398"/>
    <lineage>
        <taxon>Bacteria</taxon>
        <taxon>Bacillati</taxon>
        <taxon>Actinomycetota</taxon>
        <taxon>Actinomycetes</taxon>
        <taxon>Kitasatosporales</taxon>
        <taxon>Streptomycetaceae</taxon>
        <taxon>Streptomyces</taxon>
    </lineage>
</organism>
<dbReference type="Pfam" id="PF07228">
    <property type="entry name" value="SpoIIE"/>
    <property type="match status" value="1"/>
</dbReference>
<feature type="domain" description="PPM-type phosphatase" evidence="2">
    <location>
        <begin position="91"/>
        <end position="318"/>
    </location>
</feature>
<evidence type="ECO:0000313" key="3">
    <source>
        <dbReference type="EMBL" id="GGS34917.1"/>
    </source>
</evidence>
<gene>
    <name evidence="3" type="ORF">GCM10010238_25360</name>
</gene>
<evidence type="ECO:0000313" key="4">
    <source>
        <dbReference type="Proteomes" id="UP000653493"/>
    </source>
</evidence>
<dbReference type="GO" id="GO:0016791">
    <property type="term" value="F:phosphatase activity"/>
    <property type="evidence" value="ECO:0007669"/>
    <property type="project" value="TreeGrafter"/>
</dbReference>